<dbReference type="InterPro" id="IPR002347">
    <property type="entry name" value="SDR_fam"/>
</dbReference>
<protein>
    <submittedName>
        <fullName evidence="3">Putative oxidoreductase</fullName>
    </submittedName>
</protein>
<dbReference type="CDD" id="cd05233">
    <property type="entry name" value="SDR_c"/>
    <property type="match status" value="1"/>
</dbReference>
<comment type="similarity">
    <text evidence="1">Belongs to the short-chain dehydrogenases/reductases (SDR) family.</text>
</comment>
<name>G6XHB0_9PROT</name>
<dbReference type="PRINTS" id="PR00081">
    <property type="entry name" value="GDHRDH"/>
</dbReference>
<dbReference type="Gene3D" id="3.40.50.720">
    <property type="entry name" value="NAD(P)-binding Rossmann-like Domain"/>
    <property type="match status" value="1"/>
</dbReference>
<keyword evidence="2" id="KW-0560">Oxidoreductase</keyword>
<organism evidence="3 4">
    <name type="scientific">Gluconobacter morbifer G707</name>
    <dbReference type="NCBI Taxonomy" id="1088869"/>
    <lineage>
        <taxon>Bacteria</taxon>
        <taxon>Pseudomonadati</taxon>
        <taxon>Pseudomonadota</taxon>
        <taxon>Alphaproteobacteria</taxon>
        <taxon>Acetobacterales</taxon>
        <taxon>Acetobacteraceae</taxon>
        <taxon>Gluconobacter</taxon>
    </lineage>
</organism>
<dbReference type="GO" id="GO:0016491">
    <property type="term" value="F:oxidoreductase activity"/>
    <property type="evidence" value="ECO:0007669"/>
    <property type="project" value="UniProtKB-KW"/>
</dbReference>
<keyword evidence="4" id="KW-1185">Reference proteome</keyword>
<dbReference type="InterPro" id="IPR036291">
    <property type="entry name" value="NAD(P)-bd_dom_sf"/>
</dbReference>
<gene>
    <name evidence="3" type="ORF">GMO_08760</name>
</gene>
<dbReference type="STRING" id="1088869.GMO_08760"/>
<dbReference type="PANTHER" id="PTHR43639">
    <property type="entry name" value="OXIDOREDUCTASE, SHORT-CHAIN DEHYDROGENASE/REDUCTASE FAMILY (AFU_ORTHOLOGUE AFUA_5G02870)"/>
    <property type="match status" value="1"/>
</dbReference>
<dbReference type="eggNOG" id="COG1028">
    <property type="taxonomic scope" value="Bacteria"/>
</dbReference>
<sequence>MVFGARHHVSSRNPIMSTSKIALVTGANRGIGYSIAKHLTVAGISVIGTYHANEDEAKAAEIALSTENAKLRMLQLDIASHASFTDFAERVKVSLANDFGQRDLNYVVQNAGNIIHTRFDAASSEQLDNQYNIHFKGPYLLTAALLPLIRNGGRILNITSAATRFYLTDHGPYSAMKAATEVISLYMAKELGERGITVNAVAPGAVASDFGGGLVRDDATINKSLADITPLGRVGQPDDIGAAVRALLSDDMRWVNGQRIEVTGGQSL</sequence>
<dbReference type="EMBL" id="AGQV01000001">
    <property type="protein sequence ID" value="EHH69568.1"/>
    <property type="molecule type" value="Genomic_DNA"/>
</dbReference>
<dbReference type="Pfam" id="PF13561">
    <property type="entry name" value="adh_short_C2"/>
    <property type="match status" value="1"/>
</dbReference>
<evidence type="ECO:0000256" key="1">
    <source>
        <dbReference type="ARBA" id="ARBA00006484"/>
    </source>
</evidence>
<accession>G6XHB0</accession>
<comment type="caution">
    <text evidence="3">The sequence shown here is derived from an EMBL/GenBank/DDBJ whole genome shotgun (WGS) entry which is preliminary data.</text>
</comment>
<evidence type="ECO:0000256" key="2">
    <source>
        <dbReference type="ARBA" id="ARBA00023002"/>
    </source>
</evidence>
<dbReference type="SUPFAM" id="SSF51735">
    <property type="entry name" value="NAD(P)-binding Rossmann-fold domains"/>
    <property type="match status" value="1"/>
</dbReference>
<dbReference type="PATRIC" id="fig|1088869.3.peg.882"/>
<reference evidence="3 4" key="1">
    <citation type="submission" date="2011-10" db="EMBL/GenBank/DDBJ databases">
        <title>Genome sequence of Gluconobacter morbifer G707, isolated from Drosophila gut.</title>
        <authorList>
            <person name="Lee W.-J."/>
            <person name="Kim E.-K."/>
        </authorList>
    </citation>
    <scope>NUCLEOTIDE SEQUENCE [LARGE SCALE GENOMIC DNA]</scope>
    <source>
        <strain evidence="3 4">G707</strain>
    </source>
</reference>
<dbReference type="AlphaFoldDB" id="G6XHB0"/>
<evidence type="ECO:0000313" key="4">
    <source>
        <dbReference type="Proteomes" id="UP000004949"/>
    </source>
</evidence>
<dbReference type="Proteomes" id="UP000004949">
    <property type="component" value="Unassembled WGS sequence"/>
</dbReference>
<proteinExistence type="inferred from homology"/>
<evidence type="ECO:0000313" key="3">
    <source>
        <dbReference type="EMBL" id="EHH69568.1"/>
    </source>
</evidence>
<dbReference type="PANTHER" id="PTHR43639:SF1">
    <property type="entry name" value="SHORT-CHAIN DEHYDROGENASE_REDUCTASE FAMILY PROTEIN"/>
    <property type="match status" value="1"/>
</dbReference>